<dbReference type="InterPro" id="IPR013783">
    <property type="entry name" value="Ig-like_fold"/>
</dbReference>
<dbReference type="Gene3D" id="2.60.40.10">
    <property type="entry name" value="Immunoglobulins"/>
    <property type="match status" value="1"/>
</dbReference>
<feature type="compositionally biased region" description="Polar residues" evidence="1">
    <location>
        <begin position="605"/>
        <end position="621"/>
    </location>
</feature>
<feature type="non-terminal residue" evidence="4">
    <location>
        <position position="914"/>
    </location>
</feature>
<dbReference type="NCBIfam" id="NF038186">
    <property type="entry name" value="YPDG_rpt"/>
    <property type="match status" value="2"/>
</dbReference>
<dbReference type="AlphaFoldDB" id="A0A5C4U2T6"/>
<dbReference type="Pfam" id="PF18957">
    <property type="entry name" value="RibLong"/>
    <property type="match status" value="2"/>
</dbReference>
<feature type="region of interest" description="Disordered" evidence="1">
    <location>
        <begin position="591"/>
        <end position="621"/>
    </location>
</feature>
<name>A0A5C4U2T6_9CORY</name>
<dbReference type="RefSeq" id="WP_180339715.1">
    <property type="nucleotide sequence ID" value="NZ_VDHJ01000009.1"/>
</dbReference>
<dbReference type="Pfam" id="PF17963">
    <property type="entry name" value="Big_9"/>
    <property type="match status" value="1"/>
</dbReference>
<dbReference type="EMBL" id="VDHJ01000009">
    <property type="protein sequence ID" value="TNL96885.1"/>
    <property type="molecule type" value="Genomic_DNA"/>
</dbReference>
<reference evidence="4 5" key="1">
    <citation type="submission" date="2019-06" db="EMBL/GenBank/DDBJ databases">
        <authorList>
            <person name="Li J."/>
        </authorList>
    </citation>
    <scope>NUCLEOTIDE SEQUENCE [LARGE SCALE GENOMIC DNA]</scope>
    <source>
        <strain evidence="4 5">LMG 28165</strain>
    </source>
</reference>
<proteinExistence type="predicted"/>
<sequence length="914" mass="96314">MGRSYQPKHRATSPSGLALLGLTMKDRARLLIAGGATVAIAASGVVIVPVAFHAEPAAQAAELTADGTNVIESGVATAENETINGQVTRYLGGNPGDREKDFQLPMAGVRVYAKWVESDGSTSPIYTAVTDANGEYHIKMLDFKDPNGVTRRFDADPNWPEKEKIRVWSDNPDPSKWNLMFNYMNGQVGPKGVVADTTGGAAQLIGPNQYVNVAIQYVPIQDHTGMHLDNPKYVATSPDPASGPGGQINGSVHWNYNVPEGNQIYSGIAERNPGDVPIPNMRVRGSYLTDKAIKKIYAEAPKALGFRNIRGAGWNRQQELQLQDWIKQQIKKDGKAFWIAETVETTTGSDGKYSLHFNGTWGPRWDFSPNGLNVVGWPQNKKDRLGTLVSSPAEGTWSDTDVLAFDAKHINLDWTFVSIPDQPGQGLMTPYVNNQYFNPGGKGWPGVSEGKVPPTFTYGNSSFTGVDFALFSEKITFDVTPFDSFKNFATAGDTVNTRTTGLPFAQNNGTRFRVVWTDQNEKEVKGGAQCTFDVRPDGSIPSCDFKTPTDLTKQTTYTARLYSVAPDGVVSTLPVAVDSFTVDPAPKITSDNTPNYAPTNAALGGTTTVKAPTFDNPKTTDVVETNAAPANTKFEPGVPADGSKFPSWVKVDSKSGALTVTPDAGIAPGDYQVPVAVTYSDGSKDTAVATVTVKAATTAGLDPKYVAPGAVQPGGSVTVAAPTFDDPSTQAVEKTAAPAGTKFEPGVPGAGQTVPSWATVNADGTITVKPDAKAPAGSYQVPVLVTYPDGSTDTVSVPVTVKAAPVALTWADTATVMSGGKVELPLQSGTLDEKPGLVVDGPGKAEIADNGTITVTPNADAKPGDKITVSVKNGNGDVIDTVTVTVSGVTPDKQVAVEGAAMTPVEVVGVPQGA</sequence>
<feature type="domain" description="Long Rib" evidence="3">
    <location>
        <begin position="591"/>
        <end position="694"/>
    </location>
</feature>
<dbReference type="Proteomes" id="UP000312032">
    <property type="component" value="Unassembled WGS sequence"/>
</dbReference>
<evidence type="ECO:0000313" key="5">
    <source>
        <dbReference type="Proteomes" id="UP000312032"/>
    </source>
</evidence>
<gene>
    <name evidence="4" type="ORF">FHE74_07675</name>
</gene>
<keyword evidence="5" id="KW-1185">Reference proteome</keyword>
<comment type="caution">
    <text evidence="4">The sequence shown here is derived from an EMBL/GenBank/DDBJ whole genome shotgun (WGS) entry which is preliminary data.</text>
</comment>
<organism evidence="4 5">
    <name type="scientific">Corynebacterium tapiri</name>
    <dbReference type="NCBI Taxonomy" id="1448266"/>
    <lineage>
        <taxon>Bacteria</taxon>
        <taxon>Bacillati</taxon>
        <taxon>Actinomycetota</taxon>
        <taxon>Actinomycetes</taxon>
        <taxon>Mycobacteriales</taxon>
        <taxon>Corynebacteriaceae</taxon>
        <taxon>Corynebacterium</taxon>
    </lineage>
</organism>
<evidence type="ECO:0000256" key="1">
    <source>
        <dbReference type="SAM" id="MobiDB-lite"/>
    </source>
</evidence>
<keyword evidence="2" id="KW-1133">Transmembrane helix</keyword>
<dbReference type="GO" id="GO:0005975">
    <property type="term" value="P:carbohydrate metabolic process"/>
    <property type="evidence" value="ECO:0007669"/>
    <property type="project" value="UniProtKB-ARBA"/>
</dbReference>
<protein>
    <recommendedName>
        <fullName evidence="3">Long Rib domain-containing protein</fullName>
    </recommendedName>
</protein>
<evidence type="ECO:0000256" key="2">
    <source>
        <dbReference type="SAM" id="Phobius"/>
    </source>
</evidence>
<dbReference type="InterPro" id="IPR044055">
    <property type="entry name" value="RibLong"/>
</dbReference>
<feature type="domain" description="Long Rib" evidence="3">
    <location>
        <begin position="702"/>
        <end position="802"/>
    </location>
</feature>
<accession>A0A5C4U2T6</accession>
<evidence type="ECO:0000259" key="3">
    <source>
        <dbReference type="Pfam" id="PF18957"/>
    </source>
</evidence>
<evidence type="ECO:0000313" key="4">
    <source>
        <dbReference type="EMBL" id="TNL96885.1"/>
    </source>
</evidence>
<keyword evidence="2" id="KW-0812">Transmembrane</keyword>
<feature type="transmembrane region" description="Helical" evidence="2">
    <location>
        <begin position="30"/>
        <end position="52"/>
    </location>
</feature>
<dbReference type="Gene3D" id="2.60.40.2710">
    <property type="match status" value="1"/>
</dbReference>
<keyword evidence="2" id="KW-0472">Membrane</keyword>